<dbReference type="InterPro" id="IPR012657">
    <property type="entry name" value="23S_rRNA-intervening_sequence"/>
</dbReference>
<evidence type="ECO:0000313" key="2">
    <source>
        <dbReference type="Proteomes" id="UP000032544"/>
    </source>
</evidence>
<gene>
    <name evidence="1" type="ORF">LH29_06670</name>
</gene>
<dbReference type="AlphaFoldDB" id="A0A0D8JE87"/>
<dbReference type="PATRIC" id="fig|1544798.3.peg.1338"/>
<dbReference type="STRING" id="1544798.LH29_06670"/>
<keyword evidence="2" id="KW-1185">Reference proteome</keyword>
<comment type="caution">
    <text evidence="1">The sequence shown here is derived from an EMBL/GenBank/DDBJ whole genome shotgun (WGS) entry which is preliminary data.</text>
</comment>
<evidence type="ECO:0000313" key="1">
    <source>
        <dbReference type="EMBL" id="KJF45089.1"/>
    </source>
</evidence>
<reference evidence="1 2" key="1">
    <citation type="submission" date="2014-09" db="EMBL/GenBank/DDBJ databases">
        <title>Draft Genome Sequence of Draconibacterium sp. JN14CK-3.</title>
        <authorList>
            <person name="Dong C."/>
            <person name="Lai Q."/>
            <person name="Shao Z."/>
        </authorList>
    </citation>
    <scope>NUCLEOTIDE SEQUENCE [LARGE SCALE GENOMIC DNA]</scope>
    <source>
        <strain evidence="1 2">JN14CK-3</strain>
    </source>
</reference>
<dbReference type="OrthoDB" id="285993at2"/>
<dbReference type="EMBL" id="JRHC01000001">
    <property type="protein sequence ID" value="KJF45089.1"/>
    <property type="molecule type" value="Genomic_DNA"/>
</dbReference>
<dbReference type="RefSeq" id="WP_045026907.1">
    <property type="nucleotide sequence ID" value="NZ_JRHC01000001.1"/>
</dbReference>
<dbReference type="Gene3D" id="1.20.1440.60">
    <property type="entry name" value="23S rRNA-intervening sequence"/>
    <property type="match status" value="1"/>
</dbReference>
<dbReference type="PIRSF" id="PIRSF035652">
    <property type="entry name" value="CHP02436"/>
    <property type="match status" value="1"/>
</dbReference>
<dbReference type="InterPro" id="IPR036583">
    <property type="entry name" value="23S_rRNA_IVS_sf"/>
</dbReference>
<proteinExistence type="predicted"/>
<dbReference type="Proteomes" id="UP000032544">
    <property type="component" value="Unassembled WGS sequence"/>
</dbReference>
<dbReference type="SUPFAM" id="SSF158446">
    <property type="entry name" value="IVS-encoded protein-like"/>
    <property type="match status" value="1"/>
</dbReference>
<sequence>MNKENDLKQRTKSFCIDCIRLAESLPNTYLGKHIQGQLIRSSSSVAANYRAAKLAQSTAAFVSKISIVIEEADESLFWLELIDNLKLFNSEQRDILEKEASELVAIFVSSRKKLHQRKFN</sequence>
<accession>A0A0D8JE87</accession>
<dbReference type="PANTHER" id="PTHR38471:SF2">
    <property type="entry name" value="FOUR HELIX BUNDLE PROTEIN"/>
    <property type="match status" value="1"/>
</dbReference>
<dbReference type="Pfam" id="PF05635">
    <property type="entry name" value="23S_rRNA_IVP"/>
    <property type="match status" value="1"/>
</dbReference>
<organism evidence="1 2">
    <name type="scientific">Draconibacterium sediminis</name>
    <dbReference type="NCBI Taxonomy" id="1544798"/>
    <lineage>
        <taxon>Bacteria</taxon>
        <taxon>Pseudomonadati</taxon>
        <taxon>Bacteroidota</taxon>
        <taxon>Bacteroidia</taxon>
        <taxon>Marinilabiliales</taxon>
        <taxon>Prolixibacteraceae</taxon>
        <taxon>Draconibacterium</taxon>
    </lineage>
</organism>
<protein>
    <recommendedName>
        <fullName evidence="3">Four helix bundle protein</fullName>
    </recommendedName>
</protein>
<dbReference type="PANTHER" id="PTHR38471">
    <property type="entry name" value="FOUR HELIX BUNDLE PROTEIN"/>
    <property type="match status" value="1"/>
</dbReference>
<name>A0A0D8JE87_9BACT</name>
<dbReference type="NCBIfam" id="TIGR02436">
    <property type="entry name" value="four helix bundle protein"/>
    <property type="match status" value="1"/>
</dbReference>
<evidence type="ECO:0008006" key="3">
    <source>
        <dbReference type="Google" id="ProtNLM"/>
    </source>
</evidence>